<evidence type="ECO:0000256" key="1">
    <source>
        <dbReference type="SAM" id="MobiDB-lite"/>
    </source>
</evidence>
<proteinExistence type="predicted"/>
<evidence type="ECO:0008006" key="5">
    <source>
        <dbReference type="Google" id="ProtNLM"/>
    </source>
</evidence>
<keyword evidence="4" id="KW-1185">Reference proteome</keyword>
<dbReference type="AlphaFoldDB" id="W9VKF7"/>
<reference evidence="3 4" key="1">
    <citation type="submission" date="2012-11" db="EMBL/GenBank/DDBJ databases">
        <title>Genome assembly of Thiorhodococcus sp. AK35.</title>
        <authorList>
            <person name="Nupur N."/>
            <person name="Khatri I."/>
            <person name="Subramanian S."/>
            <person name="Pinnaka A."/>
        </authorList>
    </citation>
    <scope>NUCLEOTIDE SEQUENCE [LARGE SCALE GENOMIC DNA]</scope>
    <source>
        <strain evidence="3 4">AK35</strain>
    </source>
</reference>
<gene>
    <name evidence="3" type="ORF">D779_4120</name>
</gene>
<keyword evidence="2" id="KW-1133">Transmembrane helix</keyword>
<dbReference type="InterPro" id="IPR006747">
    <property type="entry name" value="DUF599"/>
</dbReference>
<feature type="transmembrane region" description="Helical" evidence="2">
    <location>
        <begin position="141"/>
        <end position="162"/>
    </location>
</feature>
<dbReference type="Proteomes" id="UP000019460">
    <property type="component" value="Unassembled WGS sequence"/>
</dbReference>
<dbReference type="RefSeq" id="WP_232424056.1">
    <property type="nucleotide sequence ID" value="NZ_AONC01000009.1"/>
</dbReference>
<dbReference type="eggNOG" id="COG3821">
    <property type="taxonomic scope" value="Bacteria"/>
</dbReference>
<keyword evidence="2" id="KW-0812">Transmembrane</keyword>
<organism evidence="3 4">
    <name type="scientific">Imhoffiella purpurea</name>
    <dbReference type="NCBI Taxonomy" id="1249627"/>
    <lineage>
        <taxon>Bacteria</taxon>
        <taxon>Pseudomonadati</taxon>
        <taxon>Pseudomonadota</taxon>
        <taxon>Gammaproteobacteria</taxon>
        <taxon>Chromatiales</taxon>
        <taxon>Chromatiaceae</taxon>
        <taxon>Imhoffiella</taxon>
    </lineage>
</organism>
<protein>
    <recommendedName>
        <fullName evidence="5">DUF599 domain-containing protein</fullName>
    </recommendedName>
</protein>
<feature type="transmembrane region" description="Helical" evidence="2">
    <location>
        <begin position="101"/>
        <end position="121"/>
    </location>
</feature>
<dbReference type="PATRIC" id="fig|1249627.3.peg.626"/>
<dbReference type="PANTHER" id="PTHR31168:SF1">
    <property type="entry name" value="DUF599 FAMILY PROTEIN"/>
    <property type="match status" value="1"/>
</dbReference>
<comment type="caution">
    <text evidence="3">The sequence shown here is derived from an EMBL/GenBank/DDBJ whole genome shotgun (WGS) entry which is preliminary data.</text>
</comment>
<dbReference type="STRING" id="1249627.D779_4120"/>
<sequence>MSTHLMAHGSDLLAAQVNQDSIGGILRWTGGIMGREDASAVLISLSLILGYHLYLRLRLRHDSAYTIQSINKQARTSWVQSLMDRPGQEVLAVQTLRNSTMAATFLASTAILLIMGVLNLMQQTDLGDSLLSSLHDGQAQIRLGHLKLLALLVDFFWAFFCFSQALRMYNHVGYLINAGPNRNPTISPSYVARLLNRSGHYYSLGMRSYYVSVPLVFWLFGSYALLLSSVALVVVLYHIDRSPEVDDEDGRSEETGGERLHQEGARVTNLFGKVSR</sequence>
<feature type="region of interest" description="Disordered" evidence="1">
    <location>
        <begin position="244"/>
        <end position="276"/>
    </location>
</feature>
<feature type="transmembrane region" description="Helical" evidence="2">
    <location>
        <begin position="38"/>
        <end position="55"/>
    </location>
</feature>
<dbReference type="PANTHER" id="PTHR31168">
    <property type="entry name" value="OS02G0292800 PROTEIN"/>
    <property type="match status" value="1"/>
</dbReference>
<feature type="transmembrane region" description="Helical" evidence="2">
    <location>
        <begin position="215"/>
        <end position="239"/>
    </location>
</feature>
<feature type="compositionally biased region" description="Basic and acidic residues" evidence="1">
    <location>
        <begin position="252"/>
        <end position="264"/>
    </location>
</feature>
<evidence type="ECO:0000256" key="2">
    <source>
        <dbReference type="SAM" id="Phobius"/>
    </source>
</evidence>
<evidence type="ECO:0000313" key="4">
    <source>
        <dbReference type="Proteomes" id="UP000019460"/>
    </source>
</evidence>
<dbReference type="Pfam" id="PF04654">
    <property type="entry name" value="DUF599"/>
    <property type="match status" value="1"/>
</dbReference>
<name>W9VKF7_9GAMM</name>
<keyword evidence="2" id="KW-0472">Membrane</keyword>
<evidence type="ECO:0000313" key="3">
    <source>
        <dbReference type="EMBL" id="EXJ16567.1"/>
    </source>
</evidence>
<accession>W9VKF7</accession>
<dbReference type="EMBL" id="AONC01000009">
    <property type="protein sequence ID" value="EXJ16567.1"/>
    <property type="molecule type" value="Genomic_DNA"/>
</dbReference>